<protein>
    <submittedName>
        <fullName evidence="1">Uncharacterized protein</fullName>
    </submittedName>
</protein>
<comment type="caution">
    <text evidence="1">The sequence shown here is derived from an EMBL/GenBank/DDBJ whole genome shotgun (WGS) entry which is preliminary data.</text>
</comment>
<keyword evidence="2" id="KW-1185">Reference proteome</keyword>
<sequence>MVGHGHPQWKVFAHCSRSMVALPGLVREKANSFVCQKILRRSHEITRREFDSRDIPGSPRLPTAGTTICTSTIGLYHGPNCKAIVSSRRWIRLFYRATLVLIIHARTIRRDISFDSEILLNHIVVRGCAWVVLNATCRLETSTLFR</sequence>
<name>A0A4C1UJI7_EUMVA</name>
<accession>A0A4C1UJI7</accession>
<dbReference type="EMBL" id="BGZK01000175">
    <property type="protein sequence ID" value="GBP26054.1"/>
    <property type="molecule type" value="Genomic_DNA"/>
</dbReference>
<gene>
    <name evidence="1" type="ORF">EVAR_20068_1</name>
</gene>
<evidence type="ECO:0000313" key="1">
    <source>
        <dbReference type="EMBL" id="GBP26054.1"/>
    </source>
</evidence>
<dbReference type="AlphaFoldDB" id="A0A4C1UJI7"/>
<dbReference type="Proteomes" id="UP000299102">
    <property type="component" value="Unassembled WGS sequence"/>
</dbReference>
<proteinExistence type="predicted"/>
<evidence type="ECO:0000313" key="2">
    <source>
        <dbReference type="Proteomes" id="UP000299102"/>
    </source>
</evidence>
<organism evidence="1 2">
    <name type="scientific">Eumeta variegata</name>
    <name type="common">Bagworm moth</name>
    <name type="synonym">Eumeta japonica</name>
    <dbReference type="NCBI Taxonomy" id="151549"/>
    <lineage>
        <taxon>Eukaryota</taxon>
        <taxon>Metazoa</taxon>
        <taxon>Ecdysozoa</taxon>
        <taxon>Arthropoda</taxon>
        <taxon>Hexapoda</taxon>
        <taxon>Insecta</taxon>
        <taxon>Pterygota</taxon>
        <taxon>Neoptera</taxon>
        <taxon>Endopterygota</taxon>
        <taxon>Lepidoptera</taxon>
        <taxon>Glossata</taxon>
        <taxon>Ditrysia</taxon>
        <taxon>Tineoidea</taxon>
        <taxon>Psychidae</taxon>
        <taxon>Oiketicinae</taxon>
        <taxon>Eumeta</taxon>
    </lineage>
</organism>
<reference evidence="1 2" key="1">
    <citation type="journal article" date="2019" name="Commun. Biol.">
        <title>The bagworm genome reveals a unique fibroin gene that provides high tensile strength.</title>
        <authorList>
            <person name="Kono N."/>
            <person name="Nakamura H."/>
            <person name="Ohtoshi R."/>
            <person name="Tomita M."/>
            <person name="Numata K."/>
            <person name="Arakawa K."/>
        </authorList>
    </citation>
    <scope>NUCLEOTIDE SEQUENCE [LARGE SCALE GENOMIC DNA]</scope>
</reference>